<keyword evidence="4" id="KW-1185">Reference proteome</keyword>
<dbReference type="STRING" id="1157490.EL26_05690"/>
<dbReference type="InterPro" id="IPR014226">
    <property type="entry name" value="Spore_IM_YlbJ"/>
</dbReference>
<dbReference type="RefSeq" id="WP_038085362.1">
    <property type="nucleotide sequence ID" value="NZ_JMIR01000005.1"/>
</dbReference>
<dbReference type="OrthoDB" id="1645614at2"/>
<reference evidence="3 4" key="1">
    <citation type="journal article" date="2013" name="Int. J. Syst. Evol. Microbiol.">
        <title>Tumebacillus flagellatus sp. nov., an alpha-amylase/pullulanase-producing bacterium isolated from cassava wastewater.</title>
        <authorList>
            <person name="Wang Q."/>
            <person name="Xie N."/>
            <person name="Qin Y."/>
            <person name="Shen N."/>
            <person name="Zhu J."/>
            <person name="Mi H."/>
            <person name="Huang R."/>
        </authorList>
    </citation>
    <scope>NUCLEOTIDE SEQUENCE [LARGE SCALE GENOMIC DNA]</scope>
    <source>
        <strain evidence="3 4">GST4</strain>
    </source>
</reference>
<sequence length="425" mass="45778">MSTEPTRAAKKYSTSLLALVVVCLTVALVLYPEEGYRAGLSGMKLFWDSVFPSLLPFLILVELLLGTGVMQGIGVLLEPLMRLLFGVPGAGAFSLSLGVAAGYPMNAVVTGKFRKNKLLSRIEGERLLALSSAADPLFLVGTIAVGLLHSPQLGLLLALAHYGAALLVGFLFKFHGRAEEAMRSEKTQRPPQVNIFRRAYREMVRVRHEDGRTLGKLLGDAVNESIKISLMILGFIMFFAVLYKLLLNTGVLTLLAVPLQGLFQLLGLDVSLLQPLLAGLFEVDLGASAVAAAHAPLAAKAVVVMFITGWAGISVHAQVASLIVGTDLRMGPYLISRLLHALFASVLAVVLWNMGWGQQAAPVMANVQAAVSAAGSSGQHWDLAYLLVKNWFLLFGGVVVLSLVVHFLRSARVVAWSTKKKPWFR</sequence>
<dbReference type="EMBL" id="JMIR01000005">
    <property type="protein sequence ID" value="KEO84257.1"/>
    <property type="molecule type" value="Genomic_DNA"/>
</dbReference>
<keyword evidence="1" id="KW-0472">Membrane</keyword>
<dbReference type="InterPro" id="IPR011642">
    <property type="entry name" value="Gate_dom"/>
</dbReference>
<name>A0A074MEN8_9BACL</name>
<protein>
    <submittedName>
        <fullName evidence="3">Sporulation protein</fullName>
    </submittedName>
</protein>
<evidence type="ECO:0000313" key="3">
    <source>
        <dbReference type="EMBL" id="KEO84257.1"/>
    </source>
</evidence>
<feature type="transmembrane region" description="Helical" evidence="1">
    <location>
        <begin position="301"/>
        <end position="326"/>
    </location>
</feature>
<comment type="caution">
    <text evidence="3">The sequence shown here is derived from an EMBL/GenBank/DDBJ whole genome shotgun (WGS) entry which is preliminary data.</text>
</comment>
<dbReference type="NCBIfam" id="TIGR02871">
    <property type="entry name" value="spore_ylbJ"/>
    <property type="match status" value="1"/>
</dbReference>
<dbReference type="AlphaFoldDB" id="A0A074MEN8"/>
<dbReference type="Proteomes" id="UP000027931">
    <property type="component" value="Unassembled WGS sequence"/>
</dbReference>
<dbReference type="eggNOG" id="COG3314">
    <property type="taxonomic scope" value="Bacteria"/>
</dbReference>
<gene>
    <name evidence="3" type="ORF">EL26_05690</name>
</gene>
<evidence type="ECO:0000259" key="2">
    <source>
        <dbReference type="Pfam" id="PF07670"/>
    </source>
</evidence>
<accession>A0A074MEN8</accession>
<feature type="transmembrane region" description="Helical" evidence="1">
    <location>
        <begin position="83"/>
        <end position="106"/>
    </location>
</feature>
<keyword evidence="1" id="KW-0812">Transmembrane</keyword>
<feature type="transmembrane region" description="Helical" evidence="1">
    <location>
        <begin position="53"/>
        <end position="77"/>
    </location>
</feature>
<evidence type="ECO:0000313" key="4">
    <source>
        <dbReference type="Proteomes" id="UP000027931"/>
    </source>
</evidence>
<feature type="transmembrane region" description="Helical" evidence="1">
    <location>
        <begin position="12"/>
        <end position="32"/>
    </location>
</feature>
<feature type="transmembrane region" description="Helical" evidence="1">
    <location>
        <begin position="391"/>
        <end position="411"/>
    </location>
</feature>
<feature type="transmembrane region" description="Helical" evidence="1">
    <location>
        <begin position="154"/>
        <end position="174"/>
    </location>
</feature>
<feature type="domain" description="Nucleoside transporter/FeoB GTPase Gate" evidence="2">
    <location>
        <begin position="49"/>
        <end position="118"/>
    </location>
</feature>
<keyword evidence="1" id="KW-1133">Transmembrane helix</keyword>
<evidence type="ECO:0000256" key="1">
    <source>
        <dbReference type="SAM" id="Phobius"/>
    </source>
</evidence>
<organism evidence="3 4">
    <name type="scientific">Tumebacillus flagellatus</name>
    <dbReference type="NCBI Taxonomy" id="1157490"/>
    <lineage>
        <taxon>Bacteria</taxon>
        <taxon>Bacillati</taxon>
        <taxon>Bacillota</taxon>
        <taxon>Bacilli</taxon>
        <taxon>Bacillales</taxon>
        <taxon>Alicyclobacillaceae</taxon>
        <taxon>Tumebacillus</taxon>
    </lineage>
</organism>
<dbReference type="Pfam" id="PF07670">
    <property type="entry name" value="Gate"/>
    <property type="match status" value="1"/>
</dbReference>
<feature type="transmembrane region" description="Helical" evidence="1">
    <location>
        <begin position="338"/>
        <end position="356"/>
    </location>
</feature>
<proteinExistence type="predicted"/>